<feature type="transmembrane region" description="Helical" evidence="1">
    <location>
        <begin position="283"/>
        <end position="298"/>
    </location>
</feature>
<dbReference type="AlphaFoldDB" id="A0A8J7JSR7"/>
<organism evidence="2 3">
    <name type="scientific">Plectonema cf. radiosum LEGE 06105</name>
    <dbReference type="NCBI Taxonomy" id="945769"/>
    <lineage>
        <taxon>Bacteria</taxon>
        <taxon>Bacillati</taxon>
        <taxon>Cyanobacteriota</taxon>
        <taxon>Cyanophyceae</taxon>
        <taxon>Oscillatoriophycideae</taxon>
        <taxon>Oscillatoriales</taxon>
        <taxon>Microcoleaceae</taxon>
        <taxon>Plectonema</taxon>
    </lineage>
</organism>
<feature type="transmembrane region" description="Helical" evidence="1">
    <location>
        <begin position="305"/>
        <end position="325"/>
    </location>
</feature>
<sequence length="558" mass="61311">MMSQQNILELAKQGDAQAIASLMNRQLQPKGITAKATVDNSCLQIMLLSDETLNQQALVEFIRKGLTGLKIISIGKVKIFAKKIGEDFPAWSQDLIINGSQFEIVTPIKTSQEDLKEQAKLGDTNAISSLLNQSLQSKNVTVKTSLKGDSLNVMLESDDIPNEACVTLVRREVVMLKSTLINEVHVYAKQRNSDFPAWSKEINLSEQSYSTQSVATSSKPNSHNISITINDKVINLNNVESVKIAKASVIVGAVILAIGVFCPIVSAPIIGTLNYFHNGNGDGVILLILSAISIFLVLKHEFRYLWWTGFASLGVTILGFLGFQWKLSEIKSSMESELQGNPFRGLADATVNSIQLQWGWLVILLGIGLILAGVYFYERQNINKSGYVNYLLDLINFRKSKKAYLFAGLVVIGLVLPKVFVGIKAQAEYREVASKAKQSEAKTYIGSINRGQQIMLLEKDRFSAYLTELELGIASETDNYNYNITKADTSSAIATATAKENGMKSYIGAVFMVKDSEYDFDTTKAVICETNSASKTPPENPQLLGEDIQCAKGSKKLN</sequence>
<keyword evidence="3" id="KW-1185">Reference proteome</keyword>
<keyword evidence="1" id="KW-0472">Membrane</keyword>
<evidence type="ECO:0000313" key="2">
    <source>
        <dbReference type="EMBL" id="MBE9212879.1"/>
    </source>
</evidence>
<accession>A0A8J7JSR7</accession>
<keyword evidence="1" id="KW-0812">Transmembrane</keyword>
<reference evidence="2" key="1">
    <citation type="submission" date="2020-10" db="EMBL/GenBank/DDBJ databases">
        <authorList>
            <person name="Castelo-Branco R."/>
            <person name="Eusebio N."/>
            <person name="Adriana R."/>
            <person name="Vieira A."/>
            <person name="Brugerolle De Fraissinette N."/>
            <person name="Rezende De Castro R."/>
            <person name="Schneider M.P."/>
            <person name="Vasconcelos V."/>
            <person name="Leao P.N."/>
        </authorList>
    </citation>
    <scope>NUCLEOTIDE SEQUENCE</scope>
    <source>
        <strain evidence="2">LEGE 06105</strain>
    </source>
</reference>
<comment type="caution">
    <text evidence="2">The sequence shown here is derived from an EMBL/GenBank/DDBJ whole genome shotgun (WGS) entry which is preliminary data.</text>
</comment>
<dbReference type="EMBL" id="JADEWL010000020">
    <property type="protein sequence ID" value="MBE9212879.1"/>
    <property type="molecule type" value="Genomic_DNA"/>
</dbReference>
<dbReference type="Proteomes" id="UP000620559">
    <property type="component" value="Unassembled WGS sequence"/>
</dbReference>
<evidence type="ECO:0000256" key="1">
    <source>
        <dbReference type="SAM" id="Phobius"/>
    </source>
</evidence>
<name>A0A8J7JSR7_9CYAN</name>
<dbReference type="Pfam" id="PF16734">
    <property type="entry name" value="Pilin_GH"/>
    <property type="match status" value="1"/>
</dbReference>
<keyword evidence="1" id="KW-1133">Transmembrane helix</keyword>
<feature type="transmembrane region" description="Helical" evidence="1">
    <location>
        <begin position="358"/>
        <end position="377"/>
    </location>
</feature>
<dbReference type="RefSeq" id="WP_193919223.1">
    <property type="nucleotide sequence ID" value="NZ_JADEWL010000020.1"/>
</dbReference>
<protein>
    <submittedName>
        <fullName evidence="2">Type IV pilin-like G/H family protein</fullName>
    </submittedName>
</protein>
<proteinExistence type="predicted"/>
<gene>
    <name evidence="2" type="ORF">IQ247_09260</name>
</gene>
<dbReference type="InterPro" id="IPR031975">
    <property type="entry name" value="Pilin_GH"/>
</dbReference>
<feature type="transmembrane region" description="Helical" evidence="1">
    <location>
        <begin position="249"/>
        <end position="271"/>
    </location>
</feature>
<evidence type="ECO:0000313" key="3">
    <source>
        <dbReference type="Proteomes" id="UP000620559"/>
    </source>
</evidence>
<feature type="transmembrane region" description="Helical" evidence="1">
    <location>
        <begin position="403"/>
        <end position="423"/>
    </location>
</feature>